<keyword evidence="7" id="KW-0829">Tyrosine-protein kinase</keyword>
<comment type="caution">
    <text evidence="12">The sequence shown here is derived from an EMBL/GenBank/DDBJ whole genome shotgun (WGS) entry which is preliminary data.</text>
</comment>
<dbReference type="EC" id="2.7.10.2" evidence="2"/>
<dbReference type="Pfam" id="PF13807">
    <property type="entry name" value="GNVR"/>
    <property type="match status" value="1"/>
</dbReference>
<dbReference type="Proteomes" id="UP000244174">
    <property type="component" value="Unassembled WGS sequence"/>
</dbReference>
<dbReference type="EMBL" id="QBKQ01000004">
    <property type="protein sequence ID" value="PTX41603.1"/>
    <property type="molecule type" value="Genomic_DNA"/>
</dbReference>
<name>A0A2T6ACQ5_9FLAO</name>
<evidence type="ECO:0000259" key="10">
    <source>
        <dbReference type="Pfam" id="PF13614"/>
    </source>
</evidence>
<dbReference type="InterPro" id="IPR050445">
    <property type="entry name" value="Bact_polysacc_biosynth/exp"/>
</dbReference>
<dbReference type="InterPro" id="IPR032807">
    <property type="entry name" value="GNVR"/>
</dbReference>
<comment type="similarity">
    <text evidence="1">Belongs to the CpsD/CapB family.</text>
</comment>
<evidence type="ECO:0000256" key="9">
    <source>
        <dbReference type="SAM" id="Phobius"/>
    </source>
</evidence>
<feature type="transmembrane region" description="Helical" evidence="9">
    <location>
        <begin position="27"/>
        <end position="48"/>
    </location>
</feature>
<feature type="domain" description="Tyrosine-protein kinase G-rich" evidence="11">
    <location>
        <begin position="442"/>
        <end position="513"/>
    </location>
</feature>
<reference evidence="12 13" key="1">
    <citation type="submission" date="2018-04" db="EMBL/GenBank/DDBJ databases">
        <title>Genomic Encyclopedia of Archaeal and Bacterial Type Strains, Phase II (KMG-II): from individual species to whole genera.</title>
        <authorList>
            <person name="Goeker M."/>
        </authorList>
    </citation>
    <scope>NUCLEOTIDE SEQUENCE [LARGE SCALE GENOMIC DNA]</scope>
    <source>
        <strain evidence="12 13">DSM 23082</strain>
    </source>
</reference>
<dbReference type="NCBIfam" id="TIGR01007">
    <property type="entry name" value="eps_fam"/>
    <property type="match status" value="1"/>
</dbReference>
<keyword evidence="9" id="KW-1133">Transmembrane helix</keyword>
<dbReference type="InterPro" id="IPR005702">
    <property type="entry name" value="Wzc-like_C"/>
</dbReference>
<dbReference type="InterPro" id="IPR027417">
    <property type="entry name" value="P-loop_NTPase"/>
</dbReference>
<keyword evidence="3" id="KW-0808">Transferase</keyword>
<keyword evidence="4" id="KW-0547">Nucleotide-binding</keyword>
<keyword evidence="6" id="KW-0067">ATP-binding</keyword>
<dbReference type="GO" id="GO:0005886">
    <property type="term" value="C:plasma membrane"/>
    <property type="evidence" value="ECO:0007669"/>
    <property type="project" value="TreeGrafter"/>
</dbReference>
<evidence type="ECO:0000313" key="12">
    <source>
        <dbReference type="EMBL" id="PTX41603.1"/>
    </source>
</evidence>
<dbReference type="PANTHER" id="PTHR32309">
    <property type="entry name" value="TYROSINE-PROTEIN KINASE"/>
    <property type="match status" value="1"/>
</dbReference>
<keyword evidence="9" id="KW-0812">Transmembrane</keyword>
<gene>
    <name evidence="12" type="ORF">C8P64_3101</name>
</gene>
<evidence type="ECO:0000256" key="5">
    <source>
        <dbReference type="ARBA" id="ARBA00022777"/>
    </source>
</evidence>
<protein>
    <recommendedName>
        <fullName evidence="2">non-specific protein-tyrosine kinase</fullName>
        <ecNumber evidence="2">2.7.10.2</ecNumber>
    </recommendedName>
</protein>
<evidence type="ECO:0000256" key="8">
    <source>
        <dbReference type="ARBA" id="ARBA00051245"/>
    </source>
</evidence>
<dbReference type="GO" id="GO:0004715">
    <property type="term" value="F:non-membrane spanning protein tyrosine kinase activity"/>
    <property type="evidence" value="ECO:0007669"/>
    <property type="project" value="UniProtKB-EC"/>
</dbReference>
<evidence type="ECO:0000313" key="13">
    <source>
        <dbReference type="Proteomes" id="UP000244174"/>
    </source>
</evidence>
<dbReference type="AlphaFoldDB" id="A0A2T6ACQ5"/>
<keyword evidence="9" id="KW-0472">Membrane</keyword>
<evidence type="ECO:0000256" key="4">
    <source>
        <dbReference type="ARBA" id="ARBA00022741"/>
    </source>
</evidence>
<dbReference type="InterPro" id="IPR025669">
    <property type="entry name" value="AAA_dom"/>
</dbReference>
<keyword evidence="13" id="KW-1185">Reference proteome</keyword>
<feature type="transmembrane region" description="Helical" evidence="9">
    <location>
        <begin position="493"/>
        <end position="511"/>
    </location>
</feature>
<accession>A0A2T6ACQ5</accession>
<dbReference type="SUPFAM" id="SSF52540">
    <property type="entry name" value="P-loop containing nucleoside triphosphate hydrolases"/>
    <property type="match status" value="1"/>
</dbReference>
<dbReference type="PANTHER" id="PTHR32309:SF13">
    <property type="entry name" value="FERRIC ENTEROBACTIN TRANSPORT PROTEIN FEPE"/>
    <property type="match status" value="1"/>
</dbReference>
<organism evidence="12 13">
    <name type="scientific">Christiangramia gaetbulicola</name>
    <dbReference type="NCBI Taxonomy" id="703340"/>
    <lineage>
        <taxon>Bacteria</taxon>
        <taxon>Pseudomonadati</taxon>
        <taxon>Bacteroidota</taxon>
        <taxon>Flavobacteriia</taxon>
        <taxon>Flavobacteriales</taxon>
        <taxon>Flavobacteriaceae</taxon>
        <taxon>Christiangramia</taxon>
    </lineage>
</organism>
<dbReference type="OrthoDB" id="9794577at2"/>
<evidence type="ECO:0000259" key="11">
    <source>
        <dbReference type="Pfam" id="PF13807"/>
    </source>
</evidence>
<evidence type="ECO:0000256" key="1">
    <source>
        <dbReference type="ARBA" id="ARBA00007316"/>
    </source>
</evidence>
<evidence type="ECO:0000256" key="7">
    <source>
        <dbReference type="ARBA" id="ARBA00023137"/>
    </source>
</evidence>
<dbReference type="CDD" id="cd05387">
    <property type="entry name" value="BY-kinase"/>
    <property type="match status" value="1"/>
</dbReference>
<sequence length="795" mass="89708">MTHSNNSYKPQGSKFHIRKELQKYLKYWYWFVLGIGAAIIGGVFYLRYTTPIYSAAASIIINQETSNNGGSEMPDLGFATGLKTNNLEKELAILRSRRIMHDVVKALNLNLTFFVDGQVRDVELYKNVPFSLKVLKLKEENDEGIGGESFKISLDKNNKLKITNLKTFETISAKPGTSIDLGFGNVVIQPKEGVESFSNITMRISEVDEVAAKYRGGLKLIQERENSNVIQLVLEDPVVEKAKDVIDQLIFEFNRDAIEDKNLIAGNTANFINERLDIINDELEYVESGKEEFKESNRLTDIKAESQLFVQTASDYNKQRQEIGTQIELVNAMLDYLSDSERAELLPANLGIEEGAINQKIAEYNDLVLERNRIMKSSTELNPMVIRINNNIDQIKANIFQSLQRLSKNLQISQNEVSRQMRSIGSKILAVPSQEREYRGIERQQSIKEALYLYLLQKREENSLALAVTAPKAKIVDSAYSSGYIVSPKSKSVLLGTVVLGFFIPFSIIYIRNLMDNKIRKRGDLEEITREISIVGELPRVKDKSELVITENDRSMLAEAFRFLITNLQFLLLKSRNTQKSAKILVTSTIKGEGKTFTALNLAITLANTEKKVLLVGADLRNPKLHQYLSKATKNIGLSDYLANKDLNLESLIGKSKFHKNLSILPSGSIPPNPSELLRQPKLDGMFKKLEENYDYIVIDSAPSMLVTDTFLINKYADLTLYIIKAGYTDKDLIAYPVEAKRGGSIPKINFILNNVQQVDLGFGNKYGYGYGIGKKSVFNWRNHAALQRILKILS</sequence>
<dbReference type="Gene3D" id="3.40.50.300">
    <property type="entry name" value="P-loop containing nucleotide triphosphate hydrolases"/>
    <property type="match status" value="1"/>
</dbReference>
<proteinExistence type="inferred from homology"/>
<dbReference type="RefSeq" id="WP_108172979.1">
    <property type="nucleotide sequence ID" value="NZ_QBKQ01000004.1"/>
</dbReference>
<keyword evidence="5" id="KW-0418">Kinase</keyword>
<dbReference type="Pfam" id="PF13614">
    <property type="entry name" value="AAA_31"/>
    <property type="match status" value="1"/>
</dbReference>
<evidence type="ECO:0000256" key="6">
    <source>
        <dbReference type="ARBA" id="ARBA00022840"/>
    </source>
</evidence>
<comment type="catalytic activity">
    <reaction evidence="8">
        <text>L-tyrosyl-[protein] + ATP = O-phospho-L-tyrosyl-[protein] + ADP + H(+)</text>
        <dbReference type="Rhea" id="RHEA:10596"/>
        <dbReference type="Rhea" id="RHEA-COMP:10136"/>
        <dbReference type="Rhea" id="RHEA-COMP:20101"/>
        <dbReference type="ChEBI" id="CHEBI:15378"/>
        <dbReference type="ChEBI" id="CHEBI:30616"/>
        <dbReference type="ChEBI" id="CHEBI:46858"/>
        <dbReference type="ChEBI" id="CHEBI:61978"/>
        <dbReference type="ChEBI" id="CHEBI:456216"/>
        <dbReference type="EC" id="2.7.10.2"/>
    </reaction>
</comment>
<feature type="domain" description="AAA" evidence="10">
    <location>
        <begin position="588"/>
        <end position="707"/>
    </location>
</feature>
<evidence type="ECO:0000256" key="2">
    <source>
        <dbReference type="ARBA" id="ARBA00011903"/>
    </source>
</evidence>
<dbReference type="GO" id="GO:0005524">
    <property type="term" value="F:ATP binding"/>
    <property type="evidence" value="ECO:0007669"/>
    <property type="project" value="UniProtKB-KW"/>
</dbReference>
<evidence type="ECO:0000256" key="3">
    <source>
        <dbReference type="ARBA" id="ARBA00022679"/>
    </source>
</evidence>